<dbReference type="InterPro" id="IPR016035">
    <property type="entry name" value="Acyl_Trfase/lysoPLipase"/>
</dbReference>
<dbReference type="InterPro" id="IPR050301">
    <property type="entry name" value="NTE"/>
</dbReference>
<dbReference type="PROSITE" id="PS51635">
    <property type="entry name" value="PNPLA"/>
    <property type="match status" value="1"/>
</dbReference>
<evidence type="ECO:0000256" key="1">
    <source>
        <dbReference type="ARBA" id="ARBA00022801"/>
    </source>
</evidence>
<evidence type="ECO:0000256" key="4">
    <source>
        <dbReference type="PROSITE-ProRule" id="PRU01161"/>
    </source>
</evidence>
<evidence type="ECO:0000313" key="7">
    <source>
        <dbReference type="EMBL" id="RZT97775.1"/>
    </source>
</evidence>
<keyword evidence="5" id="KW-0732">Signal</keyword>
<dbReference type="PANTHER" id="PTHR14226">
    <property type="entry name" value="NEUROPATHY TARGET ESTERASE/SWISS CHEESE D.MELANOGASTER"/>
    <property type="match status" value="1"/>
</dbReference>
<feature type="short sequence motif" description="DGA/G" evidence="4">
    <location>
        <begin position="289"/>
        <end position="291"/>
    </location>
</feature>
<feature type="domain" description="PNPLA" evidence="6">
    <location>
        <begin position="63"/>
        <end position="302"/>
    </location>
</feature>
<dbReference type="OrthoDB" id="8541087at2"/>
<dbReference type="Proteomes" id="UP000293671">
    <property type="component" value="Unassembled WGS sequence"/>
</dbReference>
<evidence type="ECO:0000313" key="8">
    <source>
        <dbReference type="Proteomes" id="UP000293671"/>
    </source>
</evidence>
<dbReference type="PROSITE" id="PS51257">
    <property type="entry name" value="PROKAR_LIPOPROTEIN"/>
    <property type="match status" value="1"/>
</dbReference>
<feature type="chain" id="PRO_5020309515" evidence="5">
    <location>
        <begin position="27"/>
        <end position="480"/>
    </location>
</feature>
<feature type="short sequence motif" description="GXSXG" evidence="4">
    <location>
        <begin position="105"/>
        <end position="109"/>
    </location>
</feature>
<dbReference type="PANTHER" id="PTHR14226:SF78">
    <property type="entry name" value="SLR0060 PROTEIN"/>
    <property type="match status" value="1"/>
</dbReference>
<sequence>MLSQRVRALLLCAAALLLGACSSVRPWINQPIAAASPVPSSTPMMVPVLDAREPASPIVAAVTLSGGGARAAAFGLGVLEELKATQFELEGRPTTLLDEVGLVSGVSGGSILATYYAAFGDEVFARFERDFLLVNFQSSLIRDVLLTPHTAYQLSSPWYGRSNTLARQLDTVFRGKTFGDLRAQHSRRRLLVTATDLSTGAPFEFTHEQFALICSDLDSVPLSFAVAASSSVPLLLSPMTVKNYAGSCPAPAALNAEQQADPNLSARLLQLIAGAYGNAEERPYIHLVDGGVVDNLGVRSLLDRAVAAGSLSATFGGRPPGSVHKIVLISVNSERDTTDRIDQSDRVPSTSQVMDSLVFGAGSRVTTETTAMMNDVAQRLSAELQAARKLPGSPFAADAEIHVINVSLRDLQDASLRHAVLRVPTALTISPGQVRELRTAGRMALRGSAAFQRLRGSLNESAVLTAQETTSESAAPRSEP</sequence>
<dbReference type="EMBL" id="SHKP01000006">
    <property type="protein sequence ID" value="RZT97775.1"/>
    <property type="molecule type" value="Genomic_DNA"/>
</dbReference>
<proteinExistence type="predicted"/>
<keyword evidence="2 4" id="KW-0442">Lipid degradation</keyword>
<evidence type="ECO:0000256" key="3">
    <source>
        <dbReference type="ARBA" id="ARBA00023098"/>
    </source>
</evidence>
<feature type="signal peptide" evidence="5">
    <location>
        <begin position="1"/>
        <end position="26"/>
    </location>
</feature>
<reference evidence="7 8" key="1">
    <citation type="submission" date="2019-02" db="EMBL/GenBank/DDBJ databases">
        <title>Genomic Encyclopedia of Type Strains, Phase IV (KMG-IV): sequencing the most valuable type-strain genomes for metagenomic binning, comparative biology and taxonomic classification.</title>
        <authorList>
            <person name="Goeker M."/>
        </authorList>
    </citation>
    <scope>NUCLEOTIDE SEQUENCE [LARGE SCALE GENOMIC DNA]</scope>
    <source>
        <strain evidence="7 8">DSM 19570</strain>
    </source>
</reference>
<accession>A0A4V2FTD7</accession>
<name>A0A4V2FTD7_9BURK</name>
<feature type="active site" description="Nucleophile" evidence="4">
    <location>
        <position position="107"/>
    </location>
</feature>
<gene>
    <name evidence="7" type="ORF">EV670_2169</name>
</gene>
<keyword evidence="3 4" id="KW-0443">Lipid metabolism</keyword>
<dbReference type="Gene3D" id="3.40.1090.10">
    <property type="entry name" value="Cytosolic phospholipase A2 catalytic domain"/>
    <property type="match status" value="2"/>
</dbReference>
<dbReference type="SUPFAM" id="SSF52151">
    <property type="entry name" value="FabD/lysophospholipase-like"/>
    <property type="match status" value="1"/>
</dbReference>
<evidence type="ECO:0000259" key="6">
    <source>
        <dbReference type="PROSITE" id="PS51635"/>
    </source>
</evidence>
<protein>
    <submittedName>
        <fullName evidence="7">NTE family protein</fullName>
    </submittedName>
</protein>
<organism evidence="7 8">
    <name type="scientific">Rivibacter subsaxonicus</name>
    <dbReference type="NCBI Taxonomy" id="457575"/>
    <lineage>
        <taxon>Bacteria</taxon>
        <taxon>Pseudomonadati</taxon>
        <taxon>Pseudomonadota</taxon>
        <taxon>Betaproteobacteria</taxon>
        <taxon>Burkholderiales</taxon>
        <taxon>Rivibacter</taxon>
    </lineage>
</organism>
<dbReference type="InterPro" id="IPR002641">
    <property type="entry name" value="PNPLA_dom"/>
</dbReference>
<keyword evidence="8" id="KW-1185">Reference proteome</keyword>
<dbReference type="GO" id="GO:0016787">
    <property type="term" value="F:hydrolase activity"/>
    <property type="evidence" value="ECO:0007669"/>
    <property type="project" value="UniProtKB-UniRule"/>
</dbReference>
<comment type="caution">
    <text evidence="7">The sequence shown here is derived from an EMBL/GenBank/DDBJ whole genome shotgun (WGS) entry which is preliminary data.</text>
</comment>
<keyword evidence="1 4" id="KW-0378">Hydrolase</keyword>
<dbReference type="GO" id="GO:0016042">
    <property type="term" value="P:lipid catabolic process"/>
    <property type="evidence" value="ECO:0007669"/>
    <property type="project" value="UniProtKB-UniRule"/>
</dbReference>
<evidence type="ECO:0000256" key="5">
    <source>
        <dbReference type="SAM" id="SignalP"/>
    </source>
</evidence>
<feature type="active site" description="Proton acceptor" evidence="4">
    <location>
        <position position="289"/>
    </location>
</feature>
<dbReference type="AlphaFoldDB" id="A0A4V2FTD7"/>
<evidence type="ECO:0000256" key="2">
    <source>
        <dbReference type="ARBA" id="ARBA00022963"/>
    </source>
</evidence>
<dbReference type="Pfam" id="PF01734">
    <property type="entry name" value="Patatin"/>
    <property type="match status" value="1"/>
</dbReference>
<comment type="caution">
    <text evidence="4">Lacks conserved residue(s) required for the propagation of feature annotation.</text>
</comment>